<evidence type="ECO:0000259" key="1">
    <source>
        <dbReference type="SMART" id="SM00829"/>
    </source>
</evidence>
<dbReference type="InterPro" id="IPR011032">
    <property type="entry name" value="GroES-like_sf"/>
</dbReference>
<accession>A0A7S2U8E2</accession>
<dbReference type="PANTHER" id="PTHR44013">
    <property type="entry name" value="ZINC-TYPE ALCOHOL DEHYDROGENASE-LIKE PROTEIN C16A3.02C"/>
    <property type="match status" value="1"/>
</dbReference>
<dbReference type="InterPro" id="IPR013154">
    <property type="entry name" value="ADH-like_N"/>
</dbReference>
<evidence type="ECO:0000313" key="2">
    <source>
        <dbReference type="EMBL" id="CAD9811752.1"/>
    </source>
</evidence>
<proteinExistence type="predicted"/>
<dbReference type="InterPro" id="IPR013149">
    <property type="entry name" value="ADH-like_C"/>
</dbReference>
<dbReference type="SUPFAM" id="SSF51735">
    <property type="entry name" value="NAD(P)-binding Rossmann-fold domains"/>
    <property type="match status" value="1"/>
</dbReference>
<dbReference type="SMART" id="SM00829">
    <property type="entry name" value="PKS_ER"/>
    <property type="match status" value="1"/>
</dbReference>
<dbReference type="InterPro" id="IPR036291">
    <property type="entry name" value="NAD(P)-bd_dom_sf"/>
</dbReference>
<dbReference type="InterPro" id="IPR020843">
    <property type="entry name" value="ER"/>
</dbReference>
<dbReference type="InterPro" id="IPR052733">
    <property type="entry name" value="Chloroplast_QOR"/>
</dbReference>
<dbReference type="Pfam" id="PF08240">
    <property type="entry name" value="ADH_N"/>
    <property type="match status" value="1"/>
</dbReference>
<sequence length="328" mass="35127">MMKAMELTADKGFFVIEVPKPVPTDTQILVRVKYSAIDTSLQNLLDRDMVASYIHDMKSKPLMAGNHFSGTIEAVGASVAAQKEFTVGDGVFGHLQYAPQTKQGAYSEYVTVEADACALKPSNVSWETAASSTTEAMTALQAMRDKAGLIKGKTVLILGSGGGVGSVAVGIAKSLGASRVTAVCSTRDVDRIQKLGADIVIDRKTQDNWETAAVGKFDVVFDAPTKYGLWQASKWLNPGGGFVNTIPTIFDILLIGWLWGWFTGKIFTTVACASKKADLDLVGEWLLKGSVAVEIDSTHDVSSLEAAMRRQNDPSKSGRVAIKVEGGW</sequence>
<organism evidence="2">
    <name type="scientific">Attheya septentrionalis</name>
    <dbReference type="NCBI Taxonomy" id="420275"/>
    <lineage>
        <taxon>Eukaryota</taxon>
        <taxon>Sar</taxon>
        <taxon>Stramenopiles</taxon>
        <taxon>Ochrophyta</taxon>
        <taxon>Bacillariophyta</taxon>
        <taxon>Coscinodiscophyceae</taxon>
        <taxon>Chaetocerotophycidae</taxon>
        <taxon>Chaetocerotales</taxon>
        <taxon>Attheyaceae</taxon>
        <taxon>Attheya</taxon>
    </lineage>
</organism>
<reference evidence="2" key="1">
    <citation type="submission" date="2021-01" db="EMBL/GenBank/DDBJ databases">
        <authorList>
            <person name="Corre E."/>
            <person name="Pelletier E."/>
            <person name="Niang G."/>
            <person name="Scheremetjew M."/>
            <person name="Finn R."/>
            <person name="Kale V."/>
            <person name="Holt S."/>
            <person name="Cochrane G."/>
            <person name="Meng A."/>
            <person name="Brown T."/>
            <person name="Cohen L."/>
        </authorList>
    </citation>
    <scope>NUCLEOTIDE SEQUENCE</scope>
    <source>
        <strain evidence="2">CCMP2084</strain>
    </source>
</reference>
<feature type="domain" description="Enoyl reductase (ER)" evidence="1">
    <location>
        <begin position="8"/>
        <end position="322"/>
    </location>
</feature>
<name>A0A7S2U8E2_9STRA</name>
<dbReference type="CDD" id="cd08267">
    <property type="entry name" value="MDR1"/>
    <property type="match status" value="1"/>
</dbReference>
<dbReference type="AlphaFoldDB" id="A0A7S2U8E2"/>
<protein>
    <recommendedName>
        <fullName evidence="1">Enoyl reductase (ER) domain-containing protein</fullName>
    </recommendedName>
</protein>
<dbReference type="Pfam" id="PF00107">
    <property type="entry name" value="ADH_zinc_N"/>
    <property type="match status" value="1"/>
</dbReference>
<dbReference type="SUPFAM" id="SSF50129">
    <property type="entry name" value="GroES-like"/>
    <property type="match status" value="1"/>
</dbReference>
<dbReference type="GO" id="GO:0016491">
    <property type="term" value="F:oxidoreductase activity"/>
    <property type="evidence" value="ECO:0007669"/>
    <property type="project" value="InterPro"/>
</dbReference>
<dbReference type="Gene3D" id="3.40.50.720">
    <property type="entry name" value="NAD(P)-binding Rossmann-like Domain"/>
    <property type="match status" value="1"/>
</dbReference>
<dbReference type="EMBL" id="HBHQ01005356">
    <property type="protein sequence ID" value="CAD9811752.1"/>
    <property type="molecule type" value="Transcribed_RNA"/>
</dbReference>
<dbReference type="PANTHER" id="PTHR44013:SF1">
    <property type="entry name" value="ZINC-TYPE ALCOHOL DEHYDROGENASE-LIKE PROTEIN C16A3.02C"/>
    <property type="match status" value="1"/>
</dbReference>
<gene>
    <name evidence="2" type="ORF">ASEP1449_LOCUS3577</name>
</gene>
<dbReference type="Gene3D" id="3.90.180.10">
    <property type="entry name" value="Medium-chain alcohol dehydrogenases, catalytic domain"/>
    <property type="match status" value="1"/>
</dbReference>